<keyword evidence="6" id="KW-1185">Reference proteome</keyword>
<organism evidence="5 6">
    <name type="scientific">Polypterus senegalus</name>
    <name type="common">Senegal bichir</name>
    <dbReference type="NCBI Taxonomy" id="55291"/>
    <lineage>
        <taxon>Eukaryota</taxon>
        <taxon>Metazoa</taxon>
        <taxon>Chordata</taxon>
        <taxon>Craniata</taxon>
        <taxon>Vertebrata</taxon>
        <taxon>Euteleostomi</taxon>
        <taxon>Actinopterygii</taxon>
        <taxon>Polypteriformes</taxon>
        <taxon>Polypteridae</taxon>
        <taxon>Polypterus</taxon>
    </lineage>
</organism>
<dbReference type="Gene3D" id="2.60.120.260">
    <property type="entry name" value="Galactose-binding domain-like"/>
    <property type="match status" value="1"/>
</dbReference>
<feature type="domain" description="Vwde helical" evidence="4">
    <location>
        <begin position="76"/>
        <end position="151"/>
    </location>
</feature>
<feature type="compositionally biased region" description="Polar residues" evidence="3">
    <location>
        <begin position="393"/>
        <end position="421"/>
    </location>
</feature>
<reference evidence="5 6" key="1">
    <citation type="journal article" date="2021" name="Cell">
        <title>Tracing the genetic footprints of vertebrate landing in non-teleost ray-finned fishes.</title>
        <authorList>
            <person name="Bi X."/>
            <person name="Wang K."/>
            <person name="Yang L."/>
            <person name="Pan H."/>
            <person name="Jiang H."/>
            <person name="Wei Q."/>
            <person name="Fang M."/>
            <person name="Yu H."/>
            <person name="Zhu C."/>
            <person name="Cai Y."/>
            <person name="He Y."/>
            <person name="Gan X."/>
            <person name="Zeng H."/>
            <person name="Yu D."/>
            <person name="Zhu Y."/>
            <person name="Jiang H."/>
            <person name="Qiu Q."/>
            <person name="Yang H."/>
            <person name="Zhang Y.E."/>
            <person name="Wang W."/>
            <person name="Zhu M."/>
            <person name="He S."/>
            <person name="Zhang G."/>
        </authorList>
    </citation>
    <scope>NUCLEOTIDE SEQUENCE [LARGE SCALE GENOMIC DNA]</scope>
    <source>
        <strain evidence="5">Bchr_013</strain>
    </source>
</reference>
<evidence type="ECO:0000256" key="3">
    <source>
        <dbReference type="SAM" id="MobiDB-lite"/>
    </source>
</evidence>
<dbReference type="Pfam" id="PF26129">
    <property type="entry name" value="Vwde"/>
    <property type="match status" value="1"/>
</dbReference>
<feature type="non-terminal residue" evidence="5">
    <location>
        <position position="421"/>
    </location>
</feature>
<comment type="caution">
    <text evidence="5">The sequence shown here is derived from an EMBL/GenBank/DDBJ whole genome shotgun (WGS) entry which is preliminary data.</text>
</comment>
<keyword evidence="2" id="KW-1015">Disulfide bond</keyword>
<feature type="region of interest" description="Disordered" evidence="3">
    <location>
        <begin position="339"/>
        <end position="421"/>
    </location>
</feature>
<evidence type="ECO:0000259" key="4">
    <source>
        <dbReference type="Pfam" id="PF26129"/>
    </source>
</evidence>
<evidence type="ECO:0000313" key="6">
    <source>
        <dbReference type="Proteomes" id="UP000886611"/>
    </source>
</evidence>
<sequence>MERGSPSRSAITDAYKHDDLQNKWQPNNRRRRQNYYEYVSSFPYQSLSQTDLEGFSYFFPEDHTPNSAFDTVPSWPTPSGLTESKVAELCQHTVANSSIGKGCGVLLGKRVMDVIDMCILDIQLKDDISWSTAGLPLLENECERKLIEQSHSKEYNSLLSLLKCPNLCNGNGECAEWGCVCYPGYGAYDCSIVSDQPPEIIELENAGFCDVRQYDCSSVRIFGQGFKDSPDLKCEVIKEQFISDEWSLGDPQLTTASFLSNTVLDCQLPRENDHSPHNMDIDIVDDKPLARWQIKVSNDGYEYSNSKTLTLFDGACQICEASSDGLCSLKWGAHQRPVPVFSNQSGAGRSDRQGSDGTKTDDYNDSINEDFQEEVVEEPSLVEEDFTLPSAKPMSSETFQSYPATGTSYSRQANQETSPGN</sequence>
<accession>A0A8X7XBZ0</accession>
<gene>
    <name evidence="5" type="primary">Vwde_2</name>
    <name evidence="5" type="ORF">GTO96_0009483</name>
</gene>
<dbReference type="GO" id="GO:0005576">
    <property type="term" value="C:extracellular region"/>
    <property type="evidence" value="ECO:0007669"/>
    <property type="project" value="TreeGrafter"/>
</dbReference>
<proteinExistence type="predicted"/>
<feature type="region of interest" description="Disordered" evidence="3">
    <location>
        <begin position="1"/>
        <end position="24"/>
    </location>
</feature>
<dbReference type="Proteomes" id="UP000886611">
    <property type="component" value="Unassembled WGS sequence"/>
</dbReference>
<dbReference type="GO" id="GO:0009986">
    <property type="term" value="C:cell surface"/>
    <property type="evidence" value="ECO:0007669"/>
    <property type="project" value="TreeGrafter"/>
</dbReference>
<evidence type="ECO:0000313" key="5">
    <source>
        <dbReference type="EMBL" id="KAG2464794.1"/>
    </source>
</evidence>
<dbReference type="InterPro" id="IPR058727">
    <property type="entry name" value="Helical_Vwde"/>
</dbReference>
<feature type="compositionally biased region" description="Polar residues" evidence="3">
    <location>
        <begin position="1"/>
        <end position="10"/>
    </location>
</feature>
<dbReference type="PANTHER" id="PTHR14949">
    <property type="entry name" value="EGF-LIKE-DOMAIN, MULTIPLE 7, 8"/>
    <property type="match status" value="1"/>
</dbReference>
<dbReference type="AlphaFoldDB" id="A0A8X7XBZ0"/>
<name>A0A8X7XBZ0_POLSE</name>
<feature type="compositionally biased region" description="Acidic residues" evidence="3">
    <location>
        <begin position="363"/>
        <end position="386"/>
    </location>
</feature>
<evidence type="ECO:0000256" key="1">
    <source>
        <dbReference type="ARBA" id="ARBA00022729"/>
    </source>
</evidence>
<protein>
    <submittedName>
        <fullName evidence="5">VWDE protein</fullName>
    </submittedName>
</protein>
<dbReference type="InterPro" id="IPR050969">
    <property type="entry name" value="Dev_Signal_Modulators"/>
</dbReference>
<dbReference type="EMBL" id="JAATIS010002524">
    <property type="protein sequence ID" value="KAG2464794.1"/>
    <property type="molecule type" value="Genomic_DNA"/>
</dbReference>
<evidence type="ECO:0000256" key="2">
    <source>
        <dbReference type="ARBA" id="ARBA00023157"/>
    </source>
</evidence>
<feature type="compositionally biased region" description="Basic and acidic residues" evidence="3">
    <location>
        <begin position="349"/>
        <end position="362"/>
    </location>
</feature>
<keyword evidence="1" id="KW-0732">Signal</keyword>
<dbReference type="GO" id="GO:0005102">
    <property type="term" value="F:signaling receptor binding"/>
    <property type="evidence" value="ECO:0007669"/>
    <property type="project" value="TreeGrafter"/>
</dbReference>
<feature type="non-terminal residue" evidence="5">
    <location>
        <position position="1"/>
    </location>
</feature>
<dbReference type="PANTHER" id="PTHR14949:SF53">
    <property type="entry name" value="VON WILLEBRAND FACTOR D AND EGF DOMAIN-CONTAINING PROTEIN"/>
    <property type="match status" value="1"/>
</dbReference>